<dbReference type="PROSITE" id="PS50016">
    <property type="entry name" value="ZF_PHD_2"/>
    <property type="match status" value="1"/>
</dbReference>
<evidence type="ECO:0000313" key="9">
    <source>
        <dbReference type="Proteomes" id="UP000013827"/>
    </source>
</evidence>
<evidence type="ECO:0000256" key="4">
    <source>
        <dbReference type="ARBA" id="ARBA00022833"/>
    </source>
</evidence>
<evidence type="ECO:0000259" key="7">
    <source>
        <dbReference type="PROSITE" id="PS50016"/>
    </source>
</evidence>
<keyword evidence="3 5" id="KW-0863">Zinc-finger</keyword>
<organism evidence="8 9">
    <name type="scientific">Emiliania huxleyi (strain CCMP1516)</name>
    <dbReference type="NCBI Taxonomy" id="280463"/>
    <lineage>
        <taxon>Eukaryota</taxon>
        <taxon>Haptista</taxon>
        <taxon>Haptophyta</taxon>
        <taxon>Prymnesiophyceae</taxon>
        <taxon>Isochrysidales</taxon>
        <taxon>Noelaerhabdaceae</taxon>
        <taxon>Emiliania</taxon>
    </lineage>
</organism>
<feature type="compositionally biased region" description="Basic and acidic residues" evidence="6">
    <location>
        <begin position="11"/>
        <end position="27"/>
    </location>
</feature>
<feature type="compositionally biased region" description="Low complexity" evidence="6">
    <location>
        <begin position="469"/>
        <end position="493"/>
    </location>
</feature>
<feature type="region of interest" description="Disordered" evidence="6">
    <location>
        <begin position="469"/>
        <end position="508"/>
    </location>
</feature>
<dbReference type="GO" id="GO:0003688">
    <property type="term" value="F:DNA replication origin binding"/>
    <property type="evidence" value="ECO:0007669"/>
    <property type="project" value="TreeGrafter"/>
</dbReference>
<dbReference type="InterPro" id="IPR019787">
    <property type="entry name" value="Znf_PHD-finger"/>
</dbReference>
<evidence type="ECO:0000256" key="1">
    <source>
        <dbReference type="ARBA" id="ARBA00022705"/>
    </source>
</evidence>
<feature type="region of interest" description="Disordered" evidence="6">
    <location>
        <begin position="396"/>
        <end position="426"/>
    </location>
</feature>
<feature type="compositionally biased region" description="Basic residues" evidence="6">
    <location>
        <begin position="55"/>
        <end position="69"/>
    </location>
</feature>
<keyword evidence="4" id="KW-0862">Zinc</keyword>
<evidence type="ECO:0000313" key="8">
    <source>
        <dbReference type="EnsemblProtists" id="EOD20066"/>
    </source>
</evidence>
<dbReference type="EnsemblProtists" id="EOD20066">
    <property type="protein sequence ID" value="EOD20066"/>
    <property type="gene ID" value="EMIHUDRAFT_102071"/>
</dbReference>
<proteinExistence type="predicted"/>
<reference evidence="9" key="1">
    <citation type="journal article" date="2013" name="Nature">
        <title>Pan genome of the phytoplankton Emiliania underpins its global distribution.</title>
        <authorList>
            <person name="Read B.A."/>
            <person name="Kegel J."/>
            <person name="Klute M.J."/>
            <person name="Kuo A."/>
            <person name="Lefebvre S.C."/>
            <person name="Maumus F."/>
            <person name="Mayer C."/>
            <person name="Miller J."/>
            <person name="Monier A."/>
            <person name="Salamov A."/>
            <person name="Young J."/>
            <person name="Aguilar M."/>
            <person name="Claverie J.M."/>
            <person name="Frickenhaus S."/>
            <person name="Gonzalez K."/>
            <person name="Herman E.K."/>
            <person name="Lin Y.C."/>
            <person name="Napier J."/>
            <person name="Ogata H."/>
            <person name="Sarno A.F."/>
            <person name="Shmutz J."/>
            <person name="Schroeder D."/>
            <person name="de Vargas C."/>
            <person name="Verret F."/>
            <person name="von Dassow P."/>
            <person name="Valentin K."/>
            <person name="Van de Peer Y."/>
            <person name="Wheeler G."/>
            <person name="Dacks J.B."/>
            <person name="Delwiche C.F."/>
            <person name="Dyhrman S.T."/>
            <person name="Glockner G."/>
            <person name="John U."/>
            <person name="Richards T."/>
            <person name="Worden A.Z."/>
            <person name="Zhang X."/>
            <person name="Grigoriev I.V."/>
            <person name="Allen A.E."/>
            <person name="Bidle K."/>
            <person name="Borodovsky M."/>
            <person name="Bowler C."/>
            <person name="Brownlee C."/>
            <person name="Cock J.M."/>
            <person name="Elias M."/>
            <person name="Gladyshev V.N."/>
            <person name="Groth M."/>
            <person name="Guda C."/>
            <person name="Hadaegh A."/>
            <person name="Iglesias-Rodriguez M.D."/>
            <person name="Jenkins J."/>
            <person name="Jones B.M."/>
            <person name="Lawson T."/>
            <person name="Leese F."/>
            <person name="Lindquist E."/>
            <person name="Lobanov A."/>
            <person name="Lomsadze A."/>
            <person name="Malik S.B."/>
            <person name="Marsh M.E."/>
            <person name="Mackinder L."/>
            <person name="Mock T."/>
            <person name="Mueller-Roeber B."/>
            <person name="Pagarete A."/>
            <person name="Parker M."/>
            <person name="Probert I."/>
            <person name="Quesneville H."/>
            <person name="Raines C."/>
            <person name="Rensing S.A."/>
            <person name="Riano-Pachon D.M."/>
            <person name="Richier S."/>
            <person name="Rokitta S."/>
            <person name="Shiraiwa Y."/>
            <person name="Soanes D.M."/>
            <person name="van der Giezen M."/>
            <person name="Wahlund T.M."/>
            <person name="Williams B."/>
            <person name="Wilson W."/>
            <person name="Wolfe G."/>
            <person name="Wurch L.L."/>
        </authorList>
    </citation>
    <scope>NUCLEOTIDE SEQUENCE</scope>
</reference>
<keyword evidence="9" id="KW-1185">Reference proteome</keyword>
<dbReference type="InterPro" id="IPR001965">
    <property type="entry name" value="Znf_PHD"/>
</dbReference>
<dbReference type="InterPro" id="IPR015163">
    <property type="entry name" value="Cdc6_C"/>
</dbReference>
<dbReference type="STRING" id="2903.R1EAN3"/>
<keyword evidence="1" id="KW-0235">DNA replication</keyword>
<dbReference type="InterPro" id="IPR050311">
    <property type="entry name" value="ORC1/CDC6"/>
</dbReference>
<feature type="region of interest" description="Disordered" evidence="6">
    <location>
        <begin position="48"/>
        <end position="77"/>
    </location>
</feature>
<keyword evidence="2" id="KW-0479">Metal-binding</keyword>
<dbReference type="SUPFAM" id="SSF57903">
    <property type="entry name" value="FYVE/PHD zinc finger"/>
    <property type="match status" value="1"/>
</dbReference>
<dbReference type="SMART" id="SM00382">
    <property type="entry name" value="AAA"/>
    <property type="match status" value="1"/>
</dbReference>
<dbReference type="InterPro" id="IPR019786">
    <property type="entry name" value="Zinc_finger_PHD-type_CS"/>
</dbReference>
<dbReference type="RefSeq" id="XP_005772495.1">
    <property type="nucleotide sequence ID" value="XM_005772438.1"/>
</dbReference>
<dbReference type="PANTHER" id="PTHR10763:SF26">
    <property type="entry name" value="CELL DIVISION CONTROL PROTEIN 6 HOMOLOG"/>
    <property type="match status" value="1"/>
</dbReference>
<dbReference type="Gene3D" id="3.40.50.300">
    <property type="entry name" value="P-loop containing nucleotide triphosphate hydrolases"/>
    <property type="match status" value="1"/>
</dbReference>
<feature type="compositionally biased region" description="Pro residues" evidence="6">
    <location>
        <begin position="404"/>
        <end position="422"/>
    </location>
</feature>
<dbReference type="GO" id="GO:0033314">
    <property type="term" value="P:mitotic DNA replication checkpoint signaling"/>
    <property type="evidence" value="ECO:0007669"/>
    <property type="project" value="TreeGrafter"/>
</dbReference>
<dbReference type="Gene3D" id="3.30.40.10">
    <property type="entry name" value="Zinc/RING finger domain, C3HC4 (zinc finger)"/>
    <property type="match status" value="1"/>
</dbReference>
<accession>A0A0D3J981</accession>
<dbReference type="InterPro" id="IPR013083">
    <property type="entry name" value="Znf_RING/FYVE/PHD"/>
</dbReference>
<dbReference type="InterPro" id="IPR011011">
    <property type="entry name" value="Znf_FYVE_PHD"/>
</dbReference>
<dbReference type="GO" id="GO:0006270">
    <property type="term" value="P:DNA replication initiation"/>
    <property type="evidence" value="ECO:0007669"/>
    <property type="project" value="TreeGrafter"/>
</dbReference>
<dbReference type="GO" id="GO:0005634">
    <property type="term" value="C:nucleus"/>
    <property type="evidence" value="ECO:0007669"/>
    <property type="project" value="TreeGrafter"/>
</dbReference>
<evidence type="ECO:0000256" key="2">
    <source>
        <dbReference type="ARBA" id="ARBA00022723"/>
    </source>
</evidence>
<dbReference type="Gene3D" id="1.10.8.60">
    <property type="match status" value="1"/>
</dbReference>
<dbReference type="PaxDb" id="2903-EOD20066"/>
<evidence type="ECO:0000256" key="6">
    <source>
        <dbReference type="SAM" id="MobiDB-lite"/>
    </source>
</evidence>
<dbReference type="Pfam" id="PF00628">
    <property type="entry name" value="PHD"/>
    <property type="match status" value="1"/>
</dbReference>
<dbReference type="SMART" id="SM00249">
    <property type="entry name" value="PHD"/>
    <property type="match status" value="1"/>
</dbReference>
<feature type="domain" description="PHD-type" evidence="7">
    <location>
        <begin position="109"/>
        <end position="163"/>
    </location>
</feature>
<sequence length="701" mass="72591">MSLTSHFQSRKRTEREPPQLSKYEAKRARNIAENQAALQALGLAEPVLMPAKPSKSTKAKASRPAPPKRNKLDPLSVWARGGSGTTAAAKPCAEPGCRRIDDHFMVECDVACEVCRGLDDEVNNEILLCEGEGCGVGYHMRCLDPPLSRVPRKQWLCPGCAPAPALSASSRLCSPQSGGGGRASTSRGPMSPALLQFGGERLKAGSGGGMYVAGSPGLGKSMTVREAFRLLSAGEACAGKAADAPPPCKSCFVNGFQLQTPAAVYAALLAELGVDDAAVEAATGPRQALERFFVTAAAEEAEGRPAGARRRTRVSGASEAGGSAEADAGALVVADPVGGAGGAGGSMCLVVIDELDQLLSKENEALHSLFGWAAAPSSRLVLVGIANSLDLARGRFPTRHTPSHPIPLSPPPPPPPRSPPYSPMERCLPRLRSRGAAPRPLTFPPYSADELAAILTQRVDQARVAAGELAAGAQPPEQPAAATPAARRAARATTPPPGSPAAPASPAAAPAPAAARALDLPRTAVVEPSAIVFCARKVAAASGDARRALQVLDKPALRFQHMSAALAATFKSRAVALLESLPQHQQLLLCAMVLRGRKSSGGGGCTLADLHASYKRLCSSQKLPALPVGEILPLCNNIAACGIFGVGAIGASSLLRSSARRAADLSTPVWLCIAENELRQATRELRFFRNILGDQQGGSSA</sequence>
<reference evidence="8" key="2">
    <citation type="submission" date="2024-10" db="UniProtKB">
        <authorList>
            <consortium name="EnsemblProtists"/>
        </authorList>
    </citation>
    <scope>IDENTIFICATION</scope>
</reference>
<dbReference type="PROSITE" id="PS01359">
    <property type="entry name" value="ZF_PHD_1"/>
    <property type="match status" value="1"/>
</dbReference>
<evidence type="ECO:0000256" key="3">
    <source>
        <dbReference type="ARBA" id="ARBA00022771"/>
    </source>
</evidence>
<dbReference type="HOGENOM" id="CLU_393543_0_0_1"/>
<dbReference type="InterPro" id="IPR027417">
    <property type="entry name" value="P-loop_NTPase"/>
</dbReference>
<evidence type="ECO:0000256" key="5">
    <source>
        <dbReference type="PROSITE-ProRule" id="PRU00146"/>
    </source>
</evidence>
<name>A0A0D3J981_EMIH1</name>
<dbReference type="SUPFAM" id="SSF52540">
    <property type="entry name" value="P-loop containing nucleoside triphosphate hydrolases"/>
    <property type="match status" value="1"/>
</dbReference>
<dbReference type="GO" id="GO:0008270">
    <property type="term" value="F:zinc ion binding"/>
    <property type="evidence" value="ECO:0007669"/>
    <property type="project" value="UniProtKB-KW"/>
</dbReference>
<dbReference type="InterPro" id="IPR003593">
    <property type="entry name" value="AAA+_ATPase"/>
</dbReference>
<dbReference type="eggNOG" id="KOG0825">
    <property type="taxonomic scope" value="Eukaryota"/>
</dbReference>
<dbReference type="Proteomes" id="UP000013827">
    <property type="component" value="Unassembled WGS sequence"/>
</dbReference>
<dbReference type="InterPro" id="IPR036390">
    <property type="entry name" value="WH_DNA-bd_sf"/>
</dbReference>
<dbReference type="PANTHER" id="PTHR10763">
    <property type="entry name" value="CELL DIVISION CONTROL PROTEIN 6-RELATED"/>
    <property type="match status" value="1"/>
</dbReference>
<protein>
    <recommendedName>
        <fullName evidence="7">PHD-type domain-containing protein</fullName>
    </recommendedName>
</protein>
<dbReference type="OMA" id="TWHENDL"/>
<feature type="region of interest" description="Disordered" evidence="6">
    <location>
        <begin position="1"/>
        <end position="27"/>
    </location>
</feature>
<dbReference type="eggNOG" id="KOG2227">
    <property type="taxonomic scope" value="Eukaryota"/>
</dbReference>
<dbReference type="AlphaFoldDB" id="A0A0D3J981"/>
<dbReference type="SUPFAM" id="SSF46785">
    <property type="entry name" value="Winged helix' DNA-binding domain"/>
    <property type="match status" value="1"/>
</dbReference>
<dbReference type="GeneID" id="17265564"/>
<dbReference type="KEGG" id="ehx:EMIHUDRAFT_102071"/>
<dbReference type="Pfam" id="PF09079">
    <property type="entry name" value="WHD_Cdc6"/>
    <property type="match status" value="1"/>
</dbReference>